<reference evidence="2 3" key="2">
    <citation type="journal article" date="2022" name="Mol. Biol. Evol.">
        <title>Comparative Genomics Reveals Insights into the Divergent Evolution of Astigmatic Mites and Household Pest Adaptations.</title>
        <authorList>
            <person name="Xiong Q."/>
            <person name="Wan A.T."/>
            <person name="Liu X."/>
            <person name="Fung C.S."/>
            <person name="Xiao X."/>
            <person name="Malainual N."/>
            <person name="Hou J."/>
            <person name="Wang L."/>
            <person name="Wang M."/>
            <person name="Yang K.Y."/>
            <person name="Cui Y."/>
            <person name="Leung E.L."/>
            <person name="Nong W."/>
            <person name="Shin S.K."/>
            <person name="Au S.W."/>
            <person name="Jeong K.Y."/>
            <person name="Chew F.T."/>
            <person name="Hui J.H."/>
            <person name="Leung T.F."/>
            <person name="Tungtrongchitr A."/>
            <person name="Zhong N."/>
            <person name="Liu Z."/>
            <person name="Tsui S.K."/>
        </authorList>
    </citation>
    <scope>NUCLEOTIDE SEQUENCE [LARGE SCALE GENOMIC DNA]</scope>
    <source>
        <strain evidence="2">Derp</strain>
    </source>
</reference>
<dbReference type="EMBL" id="NJHN03000017">
    <property type="protein sequence ID" value="KAH9425891.1"/>
    <property type="molecule type" value="Genomic_DNA"/>
</dbReference>
<feature type="region of interest" description="Disordered" evidence="1">
    <location>
        <begin position="151"/>
        <end position="190"/>
    </location>
</feature>
<organism evidence="2 3">
    <name type="scientific">Dermatophagoides pteronyssinus</name>
    <name type="common">European house dust mite</name>
    <dbReference type="NCBI Taxonomy" id="6956"/>
    <lineage>
        <taxon>Eukaryota</taxon>
        <taxon>Metazoa</taxon>
        <taxon>Ecdysozoa</taxon>
        <taxon>Arthropoda</taxon>
        <taxon>Chelicerata</taxon>
        <taxon>Arachnida</taxon>
        <taxon>Acari</taxon>
        <taxon>Acariformes</taxon>
        <taxon>Sarcoptiformes</taxon>
        <taxon>Astigmata</taxon>
        <taxon>Psoroptidia</taxon>
        <taxon>Analgoidea</taxon>
        <taxon>Pyroglyphidae</taxon>
        <taxon>Dermatophagoidinae</taxon>
        <taxon>Dermatophagoides</taxon>
    </lineage>
</organism>
<proteinExistence type="predicted"/>
<dbReference type="Proteomes" id="UP000887458">
    <property type="component" value="Unassembled WGS sequence"/>
</dbReference>
<name>A0ABQ8JUB9_DERPT</name>
<comment type="caution">
    <text evidence="2">The sequence shown here is derived from an EMBL/GenBank/DDBJ whole genome shotgun (WGS) entry which is preliminary data.</text>
</comment>
<evidence type="ECO:0000313" key="2">
    <source>
        <dbReference type="EMBL" id="KAH9425891.1"/>
    </source>
</evidence>
<gene>
    <name evidence="2" type="ORF">DERP_005110</name>
</gene>
<protein>
    <recommendedName>
        <fullName evidence="4">Protein Wnt</fullName>
    </recommendedName>
</protein>
<evidence type="ECO:0008006" key="4">
    <source>
        <dbReference type="Google" id="ProtNLM"/>
    </source>
</evidence>
<evidence type="ECO:0000256" key="1">
    <source>
        <dbReference type="SAM" id="MobiDB-lite"/>
    </source>
</evidence>
<accession>A0ABQ8JUB9</accession>
<keyword evidence="3" id="KW-1185">Reference proteome</keyword>
<evidence type="ECO:0000313" key="3">
    <source>
        <dbReference type="Proteomes" id="UP000887458"/>
    </source>
</evidence>
<reference evidence="2 3" key="1">
    <citation type="journal article" date="2018" name="J. Allergy Clin. Immunol.">
        <title>High-quality assembly of Dermatophagoides pteronyssinus genome and transcriptome reveals a wide range of novel allergens.</title>
        <authorList>
            <person name="Liu X.Y."/>
            <person name="Yang K.Y."/>
            <person name="Wang M.Q."/>
            <person name="Kwok J.S."/>
            <person name="Zeng X."/>
            <person name="Yang Z."/>
            <person name="Xiao X.J."/>
            <person name="Lau C.P."/>
            <person name="Li Y."/>
            <person name="Huang Z.M."/>
            <person name="Ba J.G."/>
            <person name="Yim A.K."/>
            <person name="Ouyang C.Y."/>
            <person name="Ngai S.M."/>
            <person name="Chan T.F."/>
            <person name="Leung E.L."/>
            <person name="Liu L."/>
            <person name="Liu Z.G."/>
            <person name="Tsui S.K."/>
        </authorList>
    </citation>
    <scope>NUCLEOTIDE SEQUENCE [LARGE SCALE GENOMIC DNA]</scope>
    <source>
        <strain evidence="2">Derp</strain>
    </source>
</reference>
<sequence>MTPTKLFGIAPRSVAYIVFNVDVRCTWNGSLKSSIRNARGANNGNVLLKKPRYDDYLRKKARERAILCICNRFVRFGNIGSIPSHCKFGTCVTVECGKNNLFTSTTLQLSGVNESILCRISSNVSGRVVHCRCRFGCRSSEWRACEKNDSQRKKVSSPSSTRKKKKKDNNGKNFLSHEFPDANGKNFLMG</sequence>